<evidence type="ECO:0000313" key="7">
    <source>
        <dbReference type="EMBL" id="APG05469.1"/>
    </source>
</evidence>
<keyword evidence="2" id="KW-0949">S-adenosyl-L-methionine</keyword>
<dbReference type="STRING" id="1440763.BJI69_17195"/>
<keyword evidence="8" id="KW-1185">Reference proteome</keyword>
<dbReference type="SFLD" id="SFLDG01386">
    <property type="entry name" value="main_SPASM_domain-containing"/>
    <property type="match status" value="1"/>
</dbReference>
<sequence>MAQLVSADTAAEGRPCVDTVVLQPTPFCNIACRYCYLPSRSDTSKMSLDTVRAVFTALFASGWSHPWLTVIWHAGEPLVMPVTYYEEAFALVAALTPPGIEVRHAIQTNGMLIDATWCALFRRWQVGVGVSIDGPREIHDANRVTRQGRGTFDKTAAGIRCLIEEDIPFHVISVLSTRALQAPDEMLAFYRDAGITDVCFNVEESEGDHISELFADGGAEARFRQFLGHFWRKSREAAGIRFLREIDGMLTRILRPDEAAGENSQVQPFGMINVDCHGNVSSFSPELLGLKNADYGDFIVGNIHTDSLDDMRRSDAMRAMHRDIAAGVAACRAECAYFSVCGGGSPINKLTENGSFATTRTSFCDLVQKVPTDLILDALDRLETVLDDDMLVRSAS</sequence>
<keyword evidence="5" id="KW-0411">Iron-sulfur</keyword>
<keyword evidence="3" id="KW-0479">Metal-binding</keyword>
<dbReference type="InterPro" id="IPR026357">
    <property type="entry name" value="rSAM_SPASM_GrrM_OscB"/>
</dbReference>
<dbReference type="PANTHER" id="PTHR43273">
    <property type="entry name" value="ANAEROBIC SULFATASE-MATURATING ENZYME HOMOLOG ASLB-RELATED"/>
    <property type="match status" value="1"/>
</dbReference>
<dbReference type="Pfam" id="PF04055">
    <property type="entry name" value="Radical_SAM"/>
    <property type="match status" value="1"/>
</dbReference>
<gene>
    <name evidence="7" type="ORF">BJI69_17195</name>
</gene>
<dbReference type="NCBIfam" id="TIGR04261">
    <property type="entry name" value="rSAM_GlyRichRpt"/>
    <property type="match status" value="1"/>
</dbReference>
<comment type="cofactor">
    <cofactor evidence="1">
        <name>[4Fe-4S] cluster</name>
        <dbReference type="ChEBI" id="CHEBI:49883"/>
    </cofactor>
</comment>
<name>A0A1L3EWP1_9GAMM</name>
<dbReference type="GO" id="GO:0046872">
    <property type="term" value="F:metal ion binding"/>
    <property type="evidence" value="ECO:0007669"/>
    <property type="project" value="UniProtKB-KW"/>
</dbReference>
<dbReference type="GO" id="GO:0016491">
    <property type="term" value="F:oxidoreductase activity"/>
    <property type="evidence" value="ECO:0007669"/>
    <property type="project" value="InterPro"/>
</dbReference>
<evidence type="ECO:0000256" key="1">
    <source>
        <dbReference type="ARBA" id="ARBA00001966"/>
    </source>
</evidence>
<dbReference type="GO" id="GO:0051536">
    <property type="term" value="F:iron-sulfur cluster binding"/>
    <property type="evidence" value="ECO:0007669"/>
    <property type="project" value="UniProtKB-KW"/>
</dbReference>
<dbReference type="InterPro" id="IPR023867">
    <property type="entry name" value="Sulphatase_maturase_rSAM"/>
</dbReference>
<evidence type="ECO:0000256" key="2">
    <source>
        <dbReference type="ARBA" id="ARBA00022691"/>
    </source>
</evidence>
<dbReference type="EMBL" id="CP017480">
    <property type="protein sequence ID" value="APG05469.1"/>
    <property type="molecule type" value="Genomic_DNA"/>
</dbReference>
<dbReference type="SFLD" id="SFLDS00029">
    <property type="entry name" value="Radical_SAM"/>
    <property type="match status" value="1"/>
</dbReference>
<dbReference type="PANTHER" id="PTHR43273:SF8">
    <property type="entry name" value="RADICAL SAM DOMAIN PROTEIN"/>
    <property type="match status" value="1"/>
</dbReference>
<evidence type="ECO:0000256" key="5">
    <source>
        <dbReference type="ARBA" id="ARBA00023014"/>
    </source>
</evidence>
<proteinExistence type="predicted"/>
<feature type="domain" description="Radical SAM core" evidence="6">
    <location>
        <begin position="12"/>
        <end position="241"/>
    </location>
</feature>
<dbReference type="CDD" id="cd01335">
    <property type="entry name" value="Radical_SAM"/>
    <property type="match status" value="1"/>
</dbReference>
<dbReference type="Gene3D" id="3.20.20.70">
    <property type="entry name" value="Aldolase class I"/>
    <property type="match status" value="1"/>
</dbReference>
<dbReference type="InterPro" id="IPR058240">
    <property type="entry name" value="rSAM_sf"/>
</dbReference>
<dbReference type="SFLD" id="SFLDG01067">
    <property type="entry name" value="SPASM/twitch_domain_containing"/>
    <property type="match status" value="1"/>
</dbReference>
<protein>
    <recommendedName>
        <fullName evidence="6">Radical SAM core domain-containing protein</fullName>
    </recommendedName>
</protein>
<dbReference type="AlphaFoldDB" id="A0A1L3EWP1"/>
<dbReference type="CDD" id="cd21109">
    <property type="entry name" value="SPASM"/>
    <property type="match status" value="1"/>
</dbReference>
<dbReference type="PROSITE" id="PS51918">
    <property type="entry name" value="RADICAL_SAM"/>
    <property type="match status" value="1"/>
</dbReference>
<organism evidence="7 8">
    <name type="scientific">Luteibacter rhizovicinus DSM 16549</name>
    <dbReference type="NCBI Taxonomy" id="1440763"/>
    <lineage>
        <taxon>Bacteria</taxon>
        <taxon>Pseudomonadati</taxon>
        <taxon>Pseudomonadota</taxon>
        <taxon>Gammaproteobacteria</taxon>
        <taxon>Lysobacterales</taxon>
        <taxon>Rhodanobacteraceae</taxon>
        <taxon>Luteibacter</taxon>
    </lineage>
</organism>
<evidence type="ECO:0000259" key="6">
    <source>
        <dbReference type="PROSITE" id="PS51918"/>
    </source>
</evidence>
<dbReference type="KEGG" id="lrz:BJI69_17195"/>
<dbReference type="SFLD" id="SFLDG01072">
    <property type="entry name" value="dehydrogenase_like"/>
    <property type="match status" value="1"/>
</dbReference>
<dbReference type="SUPFAM" id="SSF102114">
    <property type="entry name" value="Radical SAM enzymes"/>
    <property type="match status" value="1"/>
</dbReference>
<dbReference type="Proteomes" id="UP000182987">
    <property type="component" value="Chromosome"/>
</dbReference>
<dbReference type="InterPro" id="IPR007197">
    <property type="entry name" value="rSAM"/>
</dbReference>
<keyword evidence="4" id="KW-0408">Iron</keyword>
<dbReference type="InterPro" id="IPR013785">
    <property type="entry name" value="Aldolase_TIM"/>
</dbReference>
<accession>A0A1L3EWP1</accession>
<evidence type="ECO:0000313" key="8">
    <source>
        <dbReference type="Proteomes" id="UP000182987"/>
    </source>
</evidence>
<evidence type="ECO:0000256" key="4">
    <source>
        <dbReference type="ARBA" id="ARBA00023004"/>
    </source>
</evidence>
<evidence type="ECO:0000256" key="3">
    <source>
        <dbReference type="ARBA" id="ARBA00022723"/>
    </source>
</evidence>
<reference evidence="8" key="1">
    <citation type="submission" date="2016-09" db="EMBL/GenBank/DDBJ databases">
        <authorList>
            <person name="Lysoe E."/>
        </authorList>
    </citation>
    <scope>NUCLEOTIDE SEQUENCE [LARGE SCALE GENOMIC DNA]</scope>
    <source>
        <strain evidence="8">LJ96T</strain>
    </source>
</reference>